<accession>A0A9P0CQZ0</accession>
<dbReference type="PANTHER" id="PTHR14963:SF1">
    <property type="entry name" value="RHO GTPASE-ACTIVATING PROTEIN CONUNDRUM"/>
    <property type="match status" value="1"/>
</dbReference>
<evidence type="ECO:0000256" key="1">
    <source>
        <dbReference type="ARBA" id="ARBA00022468"/>
    </source>
</evidence>
<reference evidence="4" key="1">
    <citation type="submission" date="2022-01" db="EMBL/GenBank/DDBJ databases">
        <authorList>
            <person name="King R."/>
        </authorList>
    </citation>
    <scope>NUCLEOTIDE SEQUENCE</scope>
</reference>
<evidence type="ECO:0000313" key="4">
    <source>
        <dbReference type="EMBL" id="CAH1103097.1"/>
    </source>
</evidence>
<dbReference type="InterPro" id="IPR000198">
    <property type="entry name" value="RhoGAP_dom"/>
</dbReference>
<feature type="compositionally biased region" description="Low complexity" evidence="2">
    <location>
        <begin position="114"/>
        <end position="125"/>
    </location>
</feature>
<feature type="region of interest" description="Disordered" evidence="2">
    <location>
        <begin position="90"/>
        <end position="130"/>
    </location>
</feature>
<dbReference type="GO" id="GO:0030833">
    <property type="term" value="P:regulation of actin filament polymerization"/>
    <property type="evidence" value="ECO:0007669"/>
    <property type="project" value="TreeGrafter"/>
</dbReference>
<proteinExistence type="predicted"/>
<dbReference type="Pfam" id="PF00620">
    <property type="entry name" value="RhoGAP"/>
    <property type="match status" value="1"/>
</dbReference>
<gene>
    <name evidence="4" type="ORF">PSYICH_LOCUS4649</name>
</gene>
<dbReference type="SMART" id="SM00324">
    <property type="entry name" value="RhoGAP"/>
    <property type="match status" value="1"/>
</dbReference>
<dbReference type="GO" id="GO:0007165">
    <property type="term" value="P:signal transduction"/>
    <property type="evidence" value="ECO:0007669"/>
    <property type="project" value="InterPro"/>
</dbReference>
<dbReference type="AlphaFoldDB" id="A0A9P0CQZ0"/>
<feature type="compositionally biased region" description="Basic residues" evidence="2">
    <location>
        <begin position="90"/>
        <end position="101"/>
    </location>
</feature>
<dbReference type="EMBL" id="OV651826">
    <property type="protein sequence ID" value="CAH1103097.1"/>
    <property type="molecule type" value="Genomic_DNA"/>
</dbReference>
<dbReference type="Gene3D" id="1.10.555.10">
    <property type="entry name" value="Rho GTPase activation protein"/>
    <property type="match status" value="1"/>
</dbReference>
<dbReference type="FunFam" id="1.10.555.10:FF:000067">
    <property type="entry name" value="Rho GTPase-activating protein conundrum"/>
    <property type="match status" value="1"/>
</dbReference>
<dbReference type="Proteomes" id="UP001153636">
    <property type="component" value="Chromosome 14"/>
</dbReference>
<dbReference type="SUPFAM" id="SSF48350">
    <property type="entry name" value="GTPase activation domain, GAP"/>
    <property type="match status" value="1"/>
</dbReference>
<sequence length="664" mass="76192">MESEEALKYYLDEVKDSQNDINNIEEDIHIPNEAEQATDFLQNAGLTDLSNLYQEGKEITENVIKDSVRQRNLTEKQAQTIRSRVRTLNKTLRSRQPRRKQRQDIRDVSWNVETSSTGTRSRSATPDSLDSLDVLNDELTSDEDQQLNSLNPFSLDSQQPGVKTKIKWTNSEPWQHRKYRGDRGDVAHSGSENVILKGYQVLTENGTLPRSTRERSGSDPTTEIHLQPLKNRHSAEISRNKLTNLHTQLSRSHTSISSKNNTSSKIYITNTETNESEAVSFEGLLKENEIEDKTSISQKFENEGVCIDQLTDSEYQYLKPLLYMELVAIFDQYKIVKSYLKRKASKNKGGNVFGVNLSTLVMRDMPRPTDNSMIPEIFQTVIKELNVRCIQEDGILRIAGQKQKLETLYNEIETKFYNNRKDVESLLNQATVHELTGILKKLLRDLPDPVFTMELFEMFYKTSLITNTEDKVKALNLLVLMLPIEHRNTYRLLLEFFLNVVNNEKHNRMNLHNVAMITAPSLFPPRLLLPKDNNKLILKHLSKEDLTKQIKDAAVCCCIVETMLKAGDKLWSVPDYLAEQAREAQKSAQIRRDLSKDKDKRIVRYIIETILCGFGGMGSRGDGTNCFFRCLPFSTCSPFSNKLIIDTRQYTMGPSTAQRYTLLE</sequence>
<dbReference type="PANTHER" id="PTHR14963">
    <property type="entry name" value="RHO GTPASE ACTIVATING PROTEIN 18,19-RELATED"/>
    <property type="match status" value="1"/>
</dbReference>
<dbReference type="GO" id="GO:0051056">
    <property type="term" value="P:regulation of small GTPase mediated signal transduction"/>
    <property type="evidence" value="ECO:0007669"/>
    <property type="project" value="TreeGrafter"/>
</dbReference>
<protein>
    <recommendedName>
        <fullName evidence="3">Rho-GAP domain-containing protein</fullName>
    </recommendedName>
</protein>
<dbReference type="GO" id="GO:0005096">
    <property type="term" value="F:GTPase activator activity"/>
    <property type="evidence" value="ECO:0007669"/>
    <property type="project" value="UniProtKB-KW"/>
</dbReference>
<dbReference type="OrthoDB" id="27680at2759"/>
<dbReference type="PROSITE" id="PS50238">
    <property type="entry name" value="RHOGAP"/>
    <property type="match status" value="1"/>
</dbReference>
<feature type="domain" description="Rho-GAP" evidence="3">
    <location>
        <begin position="355"/>
        <end position="571"/>
    </location>
</feature>
<evidence type="ECO:0000313" key="5">
    <source>
        <dbReference type="Proteomes" id="UP001153636"/>
    </source>
</evidence>
<keyword evidence="1" id="KW-0343">GTPase activation</keyword>
<keyword evidence="5" id="KW-1185">Reference proteome</keyword>
<evidence type="ECO:0000256" key="2">
    <source>
        <dbReference type="SAM" id="MobiDB-lite"/>
    </source>
</evidence>
<organism evidence="4 5">
    <name type="scientific">Psylliodes chrysocephalus</name>
    <dbReference type="NCBI Taxonomy" id="3402493"/>
    <lineage>
        <taxon>Eukaryota</taxon>
        <taxon>Metazoa</taxon>
        <taxon>Ecdysozoa</taxon>
        <taxon>Arthropoda</taxon>
        <taxon>Hexapoda</taxon>
        <taxon>Insecta</taxon>
        <taxon>Pterygota</taxon>
        <taxon>Neoptera</taxon>
        <taxon>Endopterygota</taxon>
        <taxon>Coleoptera</taxon>
        <taxon>Polyphaga</taxon>
        <taxon>Cucujiformia</taxon>
        <taxon>Chrysomeloidea</taxon>
        <taxon>Chrysomelidae</taxon>
        <taxon>Galerucinae</taxon>
        <taxon>Alticini</taxon>
        <taxon>Psylliodes</taxon>
    </lineage>
</organism>
<name>A0A9P0CQZ0_9CUCU</name>
<dbReference type="GO" id="GO:0005737">
    <property type="term" value="C:cytoplasm"/>
    <property type="evidence" value="ECO:0007669"/>
    <property type="project" value="TreeGrafter"/>
</dbReference>
<dbReference type="InterPro" id="IPR008936">
    <property type="entry name" value="Rho_GTPase_activation_prot"/>
</dbReference>
<evidence type="ECO:0000259" key="3">
    <source>
        <dbReference type="PROSITE" id="PS50238"/>
    </source>
</evidence>